<dbReference type="EMBL" id="CP032698">
    <property type="protein sequence ID" value="AYG82244.1"/>
    <property type="molecule type" value="Genomic_DNA"/>
</dbReference>
<evidence type="ECO:0000313" key="2">
    <source>
        <dbReference type="EMBL" id="AYG82244.1"/>
    </source>
</evidence>
<accession>A0A387HFM0</accession>
<dbReference type="KEGG" id="shun:DWB77_04414"/>
<dbReference type="Proteomes" id="UP000271554">
    <property type="component" value="Chromosome"/>
</dbReference>
<reference evidence="2 3" key="1">
    <citation type="submission" date="2018-10" db="EMBL/GenBank/DDBJ databases">
        <title>Relationship between Morphology and Antimicrobial Activity in Streptomyces.</title>
        <authorList>
            <person name="Kang H.J."/>
            <person name="Kim S.B."/>
        </authorList>
    </citation>
    <scope>NUCLEOTIDE SEQUENCE [LARGE SCALE GENOMIC DNA]</scope>
    <source>
        <strain evidence="2 3">BH38</strain>
    </source>
</reference>
<protein>
    <submittedName>
        <fullName evidence="2">Uncharacterized protein</fullName>
    </submittedName>
</protein>
<dbReference type="AlphaFoldDB" id="A0A387HFM0"/>
<feature type="chain" id="PRO_5017484749" evidence="1">
    <location>
        <begin position="29"/>
        <end position="144"/>
    </location>
</feature>
<sequence length="144" mass="14911">MNRNSLRMAAVSAIAAVTLGGAAGLAQASEARVAAPQAVSVTQQAQQAEAQQAAHALLASPLAAQLTPAEQAEMKQIASGEFTAASKWSAIRAAFSKVGGFAKAIAGKYSDFKKWYDGLSWWVKAPLAAVSPGLTILDIYNALH</sequence>
<gene>
    <name evidence="2" type="ORF">DWB77_04414</name>
</gene>
<keyword evidence="3" id="KW-1185">Reference proteome</keyword>
<feature type="signal peptide" evidence="1">
    <location>
        <begin position="1"/>
        <end position="28"/>
    </location>
</feature>
<name>A0A387HFM0_9ACTN</name>
<evidence type="ECO:0000256" key="1">
    <source>
        <dbReference type="SAM" id="SignalP"/>
    </source>
</evidence>
<evidence type="ECO:0000313" key="3">
    <source>
        <dbReference type="Proteomes" id="UP000271554"/>
    </source>
</evidence>
<proteinExistence type="predicted"/>
<organism evidence="2 3">
    <name type="scientific">Streptomyces hundungensis</name>
    <dbReference type="NCBI Taxonomy" id="1077946"/>
    <lineage>
        <taxon>Bacteria</taxon>
        <taxon>Bacillati</taxon>
        <taxon>Actinomycetota</taxon>
        <taxon>Actinomycetes</taxon>
        <taxon>Kitasatosporales</taxon>
        <taxon>Streptomycetaceae</taxon>
        <taxon>Streptomyces</taxon>
    </lineage>
</organism>
<keyword evidence="1" id="KW-0732">Signal</keyword>